<sequence>MCDRSMLLWLASVQPALLLLLLLPLPSGVYCLVDSNSSTPALYYVTIGDGTSTEFEFPENTKGIIVVSSRYSSAEEKDGSKLFVQSLDPDVLTIINVSEAETIGFVKSYIVSIKSGLAGTAPLLIRLLDVTKVEPFTVEERKDYIIKVSPTDDDPGSTSLAHFSQNPLLYFLLPLVFINKCAFGCKVELAVLRGLLKQPHPVILGVIGQFLLMPLYGYTLSKVFSLPKALSLGLIITCSTPGGGGGYLYSLLLGGDVTLAISMTLISTVVATGMMPLSSTIYTHILNVHETLHVPFTKILVTLLFIAIPISTGMLIKYKLPRLSKFLLLLIRPLSFLLIIGGLFMAYQMGAAILCNVRKEIIVAGVAVPVFGLLIGYLMAYCLKLPVPLCKTVSIEIGVQNSLLALAVLQLSFRRIEADFASQAPFIVALSSTSEMLLLVILHLLYKNLRPHPVSEGNDLKS</sequence>
<evidence type="ECO:0000256" key="7">
    <source>
        <dbReference type="ARBA" id="ARBA00023136"/>
    </source>
</evidence>
<name>A0A401SBC3_CHIPU</name>
<evidence type="ECO:0000256" key="1">
    <source>
        <dbReference type="ARBA" id="ARBA00004141"/>
    </source>
</evidence>
<keyword evidence="6 8" id="KW-1133">Transmembrane helix</keyword>
<dbReference type="Pfam" id="PF24690">
    <property type="entry name" value="NTCP5_P3_N"/>
    <property type="match status" value="1"/>
</dbReference>
<feature type="domain" description="NTCP5/P3 N-terminal" evidence="10">
    <location>
        <begin position="44"/>
        <end position="150"/>
    </location>
</feature>
<dbReference type="InterPro" id="IPR057103">
    <property type="entry name" value="NTCP5_P3_N"/>
</dbReference>
<keyword evidence="9" id="KW-0732">Signal</keyword>
<keyword evidence="4 8" id="KW-0812">Transmembrane</keyword>
<evidence type="ECO:0000256" key="8">
    <source>
        <dbReference type="SAM" id="Phobius"/>
    </source>
</evidence>
<dbReference type="EMBL" id="BEZZ01000174">
    <property type="protein sequence ID" value="GCC27686.1"/>
    <property type="molecule type" value="Genomic_DNA"/>
</dbReference>
<evidence type="ECO:0000256" key="6">
    <source>
        <dbReference type="ARBA" id="ARBA00022989"/>
    </source>
</evidence>
<dbReference type="Pfam" id="PF01758">
    <property type="entry name" value="SBF"/>
    <property type="match status" value="1"/>
</dbReference>
<feature type="transmembrane region" description="Helical" evidence="8">
    <location>
        <begin position="328"/>
        <end position="349"/>
    </location>
</feature>
<feature type="chain" id="PRO_5019159564" description="NTCP5/P3 N-terminal domain-containing protein" evidence="9">
    <location>
        <begin position="32"/>
        <end position="462"/>
    </location>
</feature>
<accession>A0A401SBC3</accession>
<dbReference type="STRING" id="137246.A0A401SBC3"/>
<feature type="transmembrane region" description="Helical" evidence="8">
    <location>
        <begin position="168"/>
        <end position="189"/>
    </location>
</feature>
<dbReference type="PANTHER" id="PTHR10361:SF3">
    <property type="entry name" value="P3 PROTEIN"/>
    <property type="match status" value="1"/>
</dbReference>
<evidence type="ECO:0000256" key="2">
    <source>
        <dbReference type="ARBA" id="ARBA00006528"/>
    </source>
</evidence>
<dbReference type="Proteomes" id="UP000287033">
    <property type="component" value="Unassembled WGS sequence"/>
</dbReference>
<dbReference type="InterPro" id="IPR004710">
    <property type="entry name" value="Bilac:Na_transpt"/>
</dbReference>
<dbReference type="PANTHER" id="PTHR10361">
    <property type="entry name" value="SODIUM-BILE ACID COTRANSPORTER"/>
    <property type="match status" value="1"/>
</dbReference>
<evidence type="ECO:0000259" key="10">
    <source>
        <dbReference type="Pfam" id="PF24690"/>
    </source>
</evidence>
<evidence type="ECO:0000256" key="5">
    <source>
        <dbReference type="ARBA" id="ARBA00022847"/>
    </source>
</evidence>
<keyword evidence="3" id="KW-0813">Transport</keyword>
<evidence type="ECO:0000256" key="9">
    <source>
        <dbReference type="SAM" id="SignalP"/>
    </source>
</evidence>
<comment type="subcellular location">
    <subcellularLocation>
        <location evidence="1">Membrane</location>
        <topology evidence="1">Multi-pass membrane protein</topology>
    </subcellularLocation>
</comment>
<dbReference type="GO" id="GO:0016020">
    <property type="term" value="C:membrane"/>
    <property type="evidence" value="ECO:0007669"/>
    <property type="project" value="UniProtKB-SubCell"/>
</dbReference>
<keyword evidence="7 8" id="KW-0472">Membrane</keyword>
<comment type="similarity">
    <text evidence="2">Belongs to the bile acid:sodium symporter (BASS) (TC 2.A.28) family.</text>
</comment>
<organism evidence="11 12">
    <name type="scientific">Chiloscyllium punctatum</name>
    <name type="common">Brownbanded bambooshark</name>
    <name type="synonym">Hemiscyllium punctatum</name>
    <dbReference type="NCBI Taxonomy" id="137246"/>
    <lineage>
        <taxon>Eukaryota</taxon>
        <taxon>Metazoa</taxon>
        <taxon>Chordata</taxon>
        <taxon>Craniata</taxon>
        <taxon>Vertebrata</taxon>
        <taxon>Chondrichthyes</taxon>
        <taxon>Elasmobranchii</taxon>
        <taxon>Galeomorphii</taxon>
        <taxon>Galeoidea</taxon>
        <taxon>Orectolobiformes</taxon>
        <taxon>Hemiscylliidae</taxon>
        <taxon>Chiloscyllium</taxon>
    </lineage>
</organism>
<keyword evidence="12" id="KW-1185">Reference proteome</keyword>
<protein>
    <recommendedName>
        <fullName evidence="10">NTCP5/P3 N-terminal domain-containing protein</fullName>
    </recommendedName>
</protein>
<feature type="transmembrane region" description="Helical" evidence="8">
    <location>
        <begin position="425"/>
        <end position="446"/>
    </location>
</feature>
<feature type="transmembrane region" description="Helical" evidence="8">
    <location>
        <begin position="201"/>
        <end position="218"/>
    </location>
</feature>
<feature type="transmembrane region" description="Helical" evidence="8">
    <location>
        <begin position="257"/>
        <end position="276"/>
    </location>
</feature>
<dbReference type="OMA" id="IQLMDPH"/>
<gene>
    <name evidence="11" type="ORF">chiPu_0006112</name>
</gene>
<dbReference type="Gene3D" id="1.20.1530.20">
    <property type="match status" value="1"/>
</dbReference>
<evidence type="ECO:0000256" key="4">
    <source>
        <dbReference type="ARBA" id="ARBA00022692"/>
    </source>
</evidence>
<keyword evidence="5" id="KW-0769">Symport</keyword>
<dbReference type="OrthoDB" id="203097at2759"/>
<feature type="signal peptide" evidence="9">
    <location>
        <begin position="1"/>
        <end position="31"/>
    </location>
</feature>
<dbReference type="GO" id="GO:0008508">
    <property type="term" value="F:bile acid:sodium symporter activity"/>
    <property type="evidence" value="ECO:0007669"/>
    <property type="project" value="TreeGrafter"/>
</dbReference>
<dbReference type="InterPro" id="IPR002657">
    <property type="entry name" value="BilAc:Na_symport/Acr3"/>
</dbReference>
<comment type="caution">
    <text evidence="11">The sequence shown here is derived from an EMBL/GenBank/DDBJ whole genome shotgun (WGS) entry which is preliminary data.</text>
</comment>
<reference evidence="11 12" key="1">
    <citation type="journal article" date="2018" name="Nat. Ecol. Evol.">
        <title>Shark genomes provide insights into elasmobranch evolution and the origin of vertebrates.</title>
        <authorList>
            <person name="Hara Y"/>
            <person name="Yamaguchi K"/>
            <person name="Onimaru K"/>
            <person name="Kadota M"/>
            <person name="Koyanagi M"/>
            <person name="Keeley SD"/>
            <person name="Tatsumi K"/>
            <person name="Tanaka K"/>
            <person name="Motone F"/>
            <person name="Kageyama Y"/>
            <person name="Nozu R"/>
            <person name="Adachi N"/>
            <person name="Nishimura O"/>
            <person name="Nakagawa R"/>
            <person name="Tanegashima C"/>
            <person name="Kiyatake I"/>
            <person name="Matsumoto R"/>
            <person name="Murakumo K"/>
            <person name="Nishida K"/>
            <person name="Terakita A"/>
            <person name="Kuratani S"/>
            <person name="Sato K"/>
            <person name="Hyodo S Kuraku.S."/>
        </authorList>
    </citation>
    <scope>NUCLEOTIDE SEQUENCE [LARGE SCALE GENOMIC DNA]</scope>
</reference>
<evidence type="ECO:0000313" key="11">
    <source>
        <dbReference type="EMBL" id="GCC27686.1"/>
    </source>
</evidence>
<dbReference type="AlphaFoldDB" id="A0A401SBC3"/>
<feature type="transmembrane region" description="Helical" evidence="8">
    <location>
        <begin position="361"/>
        <end position="383"/>
    </location>
</feature>
<evidence type="ECO:0000256" key="3">
    <source>
        <dbReference type="ARBA" id="ARBA00022448"/>
    </source>
</evidence>
<evidence type="ECO:0000313" key="12">
    <source>
        <dbReference type="Proteomes" id="UP000287033"/>
    </source>
</evidence>
<dbReference type="InterPro" id="IPR038770">
    <property type="entry name" value="Na+/solute_symporter_sf"/>
</dbReference>
<feature type="transmembrane region" description="Helical" evidence="8">
    <location>
        <begin position="230"/>
        <end position="250"/>
    </location>
</feature>
<proteinExistence type="inferred from homology"/>
<feature type="transmembrane region" description="Helical" evidence="8">
    <location>
        <begin position="296"/>
        <end position="316"/>
    </location>
</feature>